<feature type="domain" description="RING-type" evidence="5">
    <location>
        <begin position="17"/>
        <end position="51"/>
    </location>
</feature>
<dbReference type="InterPro" id="IPR017907">
    <property type="entry name" value="Znf_RING_CS"/>
</dbReference>
<organism evidence="6 7">
    <name type="scientific">Leishmania donovani</name>
    <dbReference type="NCBI Taxonomy" id="5661"/>
    <lineage>
        <taxon>Eukaryota</taxon>
        <taxon>Discoba</taxon>
        <taxon>Euglenozoa</taxon>
        <taxon>Kinetoplastea</taxon>
        <taxon>Metakinetoplastina</taxon>
        <taxon>Trypanosomatida</taxon>
        <taxon>Trypanosomatidae</taxon>
        <taxon>Leishmaniinae</taxon>
        <taxon>Leishmania</taxon>
    </lineage>
</organism>
<dbReference type="EMBL" id="CP029521">
    <property type="protein sequence ID" value="AYU78711.1"/>
    <property type="molecule type" value="Genomic_DNA"/>
</dbReference>
<dbReference type="OrthoDB" id="1630758at2759"/>
<dbReference type="Proteomes" id="UP000274082">
    <property type="component" value="Chromosome 22"/>
</dbReference>
<evidence type="ECO:0000313" key="7">
    <source>
        <dbReference type="Proteomes" id="UP000274082"/>
    </source>
</evidence>
<gene>
    <name evidence="6" type="ORF">LdCL_220006800</name>
</gene>
<proteinExistence type="predicted"/>
<dbReference type="VEuPathDB" id="TriTrypDB:LDHU3_22.0290"/>
<dbReference type="VEuPathDB" id="TriTrypDB:LdBPK_220070.1"/>
<protein>
    <recommendedName>
        <fullName evidence="5">RING-type domain-containing protein</fullName>
    </recommendedName>
</protein>
<keyword evidence="7" id="KW-1185">Reference proteome</keyword>
<dbReference type="GO" id="GO:0008270">
    <property type="term" value="F:zinc ion binding"/>
    <property type="evidence" value="ECO:0007669"/>
    <property type="project" value="UniProtKB-KW"/>
</dbReference>
<dbReference type="SUPFAM" id="SSF57850">
    <property type="entry name" value="RING/U-box"/>
    <property type="match status" value="1"/>
</dbReference>
<evidence type="ECO:0000256" key="3">
    <source>
        <dbReference type="ARBA" id="ARBA00022833"/>
    </source>
</evidence>
<accession>A0A3S7WWY0</accession>
<evidence type="ECO:0000256" key="1">
    <source>
        <dbReference type="ARBA" id="ARBA00022723"/>
    </source>
</evidence>
<dbReference type="InterPro" id="IPR013083">
    <property type="entry name" value="Znf_RING/FYVE/PHD"/>
</dbReference>
<keyword evidence="3" id="KW-0862">Zinc</keyword>
<dbReference type="PROSITE" id="PS50089">
    <property type="entry name" value="ZF_RING_2"/>
    <property type="match status" value="1"/>
</dbReference>
<evidence type="ECO:0000259" key="5">
    <source>
        <dbReference type="PROSITE" id="PS50089"/>
    </source>
</evidence>
<dbReference type="Gene3D" id="3.30.40.10">
    <property type="entry name" value="Zinc/RING finger domain, C3HC4 (zinc finger)"/>
    <property type="match status" value="1"/>
</dbReference>
<dbReference type="SMART" id="SM00184">
    <property type="entry name" value="RING"/>
    <property type="match status" value="1"/>
</dbReference>
<keyword evidence="2 4" id="KW-0863">Zinc-finger</keyword>
<name>A0A3S7WWY0_LEIDO</name>
<dbReference type="PROSITE" id="PS00518">
    <property type="entry name" value="ZF_RING_1"/>
    <property type="match status" value="1"/>
</dbReference>
<evidence type="ECO:0000313" key="6">
    <source>
        <dbReference type="EMBL" id="AYU78711.1"/>
    </source>
</evidence>
<dbReference type="AlphaFoldDB" id="A0A3S7WWY0"/>
<evidence type="ECO:0000256" key="2">
    <source>
        <dbReference type="ARBA" id="ARBA00022771"/>
    </source>
</evidence>
<dbReference type="InterPro" id="IPR001841">
    <property type="entry name" value="Znf_RING"/>
</dbReference>
<evidence type="ECO:0000256" key="4">
    <source>
        <dbReference type="PROSITE-ProRule" id="PRU00175"/>
    </source>
</evidence>
<reference evidence="6 7" key="1">
    <citation type="journal article" date="2018" name="Sci. Rep.">
        <title>A complete Leishmania donovani reference genome identifies novel genetic variations associated with virulence.</title>
        <authorList>
            <person name="Lypaczewski P."/>
            <person name="Hoshizaki J."/>
            <person name="Zhang W.-W."/>
            <person name="McCall L.-I."/>
            <person name="Torcivia-Rodriguez J."/>
            <person name="Simonyan V."/>
            <person name="Kaur A."/>
            <person name="Dewar K."/>
            <person name="Matlashewski G."/>
        </authorList>
    </citation>
    <scope>NUCLEOTIDE SEQUENCE [LARGE SCALE GENOMIC DNA]</scope>
    <source>
        <strain evidence="6 7">LdCL</strain>
    </source>
</reference>
<keyword evidence="1" id="KW-0479">Metal-binding</keyword>
<dbReference type="VEuPathDB" id="TriTrypDB:LdCL_220006800"/>
<sequence>MAKYFVPDTTFGMDAECAVCCCLWTDPVEISECQHIFCRGCVEGLETCPVCCGSVTRLNTPGKFILRLLQRTQGSCSACLWKGTYSDFKEKHLKCLEAGEVQSSDEDKIPTTTECVAMQEYYLEDSNTRPEGSAPSPAAVDSLLVHPAAVVNTGSPHEQRFADVTNNSASTADAHLTYEQRAQWRQSLTSTAQDYGMLDREYRELIERFPNFAVLVPDRGMAPELRWRGACRLLRFLNYPSHPDDVKNLFEMAGRDALTESVPFHVLCLWLMLNRRNPAQWYHMTAEPYEQLLKVAQLLDVEATGLFQLDQCRILAEQYFERDVCDAEWLCIERRLRSKDTEIRQSFLSSANRRRVNLDESFVLSSAKLPLHDVLCAFTRHVDALRKEQQQQSEAQRMQADYVRRIKRIVGFYEPSAVSQLDVTLQKFTGEEESLLMTLTAMYGPEPP</sequence>